<comment type="similarity">
    <text evidence="1">Belongs to the UPF0312 family.</text>
</comment>
<feature type="domain" description="Lipid/polyisoprenoid-binding YceI-like" evidence="2">
    <location>
        <begin position="83"/>
        <end position="249"/>
    </location>
</feature>
<dbReference type="Proteomes" id="UP001499954">
    <property type="component" value="Unassembled WGS sequence"/>
</dbReference>
<dbReference type="EMBL" id="BAAAMK010000004">
    <property type="protein sequence ID" value="GAA1958629.1"/>
    <property type="molecule type" value="Genomic_DNA"/>
</dbReference>
<dbReference type="InterPro" id="IPR036761">
    <property type="entry name" value="TTHA0802/YceI-like_sf"/>
</dbReference>
<organism evidence="3 4">
    <name type="scientific">Agromyces allii</name>
    <dbReference type="NCBI Taxonomy" id="393607"/>
    <lineage>
        <taxon>Bacteria</taxon>
        <taxon>Bacillati</taxon>
        <taxon>Actinomycetota</taxon>
        <taxon>Actinomycetes</taxon>
        <taxon>Micrococcales</taxon>
        <taxon>Microbacteriaceae</taxon>
        <taxon>Agromyces</taxon>
    </lineage>
</organism>
<evidence type="ECO:0000256" key="1">
    <source>
        <dbReference type="ARBA" id="ARBA00008812"/>
    </source>
</evidence>
<proteinExistence type="inferred from homology"/>
<evidence type="ECO:0000259" key="2">
    <source>
        <dbReference type="SMART" id="SM00867"/>
    </source>
</evidence>
<dbReference type="PANTHER" id="PTHR34406:SF1">
    <property type="entry name" value="PROTEIN YCEI"/>
    <property type="match status" value="1"/>
</dbReference>
<dbReference type="SMART" id="SM00867">
    <property type="entry name" value="YceI"/>
    <property type="match status" value="1"/>
</dbReference>
<evidence type="ECO:0000313" key="4">
    <source>
        <dbReference type="Proteomes" id="UP001499954"/>
    </source>
</evidence>
<accession>A0ABN2QVC9</accession>
<dbReference type="InterPro" id="IPR007372">
    <property type="entry name" value="Lipid/polyisoprenoid-bd_YceI"/>
</dbReference>
<keyword evidence="4" id="KW-1185">Reference proteome</keyword>
<dbReference type="Pfam" id="PF04264">
    <property type="entry name" value="YceI"/>
    <property type="match status" value="1"/>
</dbReference>
<comment type="caution">
    <text evidence="3">The sequence shown here is derived from an EMBL/GenBank/DDBJ whole genome shotgun (WGS) entry which is preliminary data.</text>
</comment>
<name>A0ABN2QVC9_9MICO</name>
<protein>
    <recommendedName>
        <fullName evidence="2">Lipid/polyisoprenoid-binding YceI-like domain-containing protein</fullName>
    </recommendedName>
</protein>
<gene>
    <name evidence="3" type="ORF">GCM10009717_26440</name>
</gene>
<evidence type="ECO:0000313" key="3">
    <source>
        <dbReference type="EMBL" id="GAA1958629.1"/>
    </source>
</evidence>
<reference evidence="3 4" key="1">
    <citation type="journal article" date="2019" name="Int. J. Syst. Evol. Microbiol.">
        <title>The Global Catalogue of Microorganisms (GCM) 10K type strain sequencing project: providing services to taxonomists for standard genome sequencing and annotation.</title>
        <authorList>
            <consortium name="The Broad Institute Genomics Platform"/>
            <consortium name="The Broad Institute Genome Sequencing Center for Infectious Disease"/>
            <person name="Wu L."/>
            <person name="Ma J."/>
        </authorList>
    </citation>
    <scope>NUCLEOTIDE SEQUENCE [LARGE SCALE GENOMIC DNA]</scope>
    <source>
        <strain evidence="3 4">JCM 13584</strain>
    </source>
</reference>
<dbReference type="SUPFAM" id="SSF101874">
    <property type="entry name" value="YceI-like"/>
    <property type="match status" value="1"/>
</dbReference>
<sequence length="251" mass="25784">MLEIRPRRTTTNPRGPAMQKRTKIITASIVAGVLVLGATAAIAGPIVYRDFIVGPAADAPTVTVTPNPSAGAGEAEASDLTGAWTVAGGSFAGYRVDEVLNGTDVTVVGRTEQVTGTLAVADTTLESAEITVDVASIATDSSNRDDYFRQNAVRVDENPTATFVLTDAVVSDGAPAVGEVQTIQATGDLTLAGVTRSVTVELEAVLNGETGQVAGSIPITFADFGVEAPNLGFVSVEPDGYVEFSLELARA</sequence>
<dbReference type="PANTHER" id="PTHR34406">
    <property type="entry name" value="PROTEIN YCEI"/>
    <property type="match status" value="1"/>
</dbReference>
<dbReference type="Gene3D" id="2.40.128.110">
    <property type="entry name" value="Lipid/polyisoprenoid-binding, YceI-like"/>
    <property type="match status" value="1"/>
</dbReference>